<dbReference type="AlphaFoldDB" id="A0A7Z8Y2G3"/>
<feature type="compositionally biased region" description="Basic residues" evidence="1">
    <location>
        <begin position="190"/>
        <end position="199"/>
    </location>
</feature>
<organism evidence="2 3">
    <name type="scientific">Brevundimonas mediterranea</name>
    <dbReference type="NCBI Taxonomy" id="74329"/>
    <lineage>
        <taxon>Bacteria</taxon>
        <taxon>Pseudomonadati</taxon>
        <taxon>Pseudomonadota</taxon>
        <taxon>Alphaproteobacteria</taxon>
        <taxon>Caulobacterales</taxon>
        <taxon>Caulobacteraceae</taxon>
        <taxon>Brevundimonas</taxon>
    </lineage>
</organism>
<feature type="region of interest" description="Disordered" evidence="1">
    <location>
        <begin position="17"/>
        <end position="45"/>
    </location>
</feature>
<evidence type="ECO:0000313" key="2">
    <source>
        <dbReference type="EMBL" id="VDC49391.1"/>
    </source>
</evidence>
<name>A0A7Z8Y2G3_9CAUL</name>
<proteinExistence type="predicted"/>
<dbReference type="EMBL" id="UXHF01000017">
    <property type="protein sequence ID" value="VDC49391.1"/>
    <property type="molecule type" value="Genomic_DNA"/>
</dbReference>
<keyword evidence="3" id="KW-1185">Reference proteome</keyword>
<evidence type="ECO:0000313" key="3">
    <source>
        <dbReference type="Proteomes" id="UP000289220"/>
    </source>
</evidence>
<dbReference type="Proteomes" id="UP000289220">
    <property type="component" value="Unassembled WGS sequence"/>
</dbReference>
<sequence>MLGRWRILLSQLSGPAASGRLRRTDDDSAAAAPFDRPSDLEPSAPDPLEIALVEIETGALEVYARAGLPTKPGHYRKAPGTEAWTFIAATLSPEARFALTLDHPSEMGWRFARLQDLGARSGRADLRAASRLLNEIADLRAARRGVLKEDHLLIALELGGAWRALRDSKAVTASRLTLTPPRSEPPKAAKTPRKPRAKRDKSSEAR</sequence>
<protein>
    <submittedName>
        <fullName evidence="2">Uncharacterized protein</fullName>
    </submittedName>
</protein>
<evidence type="ECO:0000256" key="1">
    <source>
        <dbReference type="SAM" id="MobiDB-lite"/>
    </source>
</evidence>
<feature type="region of interest" description="Disordered" evidence="1">
    <location>
        <begin position="173"/>
        <end position="206"/>
    </location>
</feature>
<dbReference type="RefSeq" id="WP_035308592.1">
    <property type="nucleotide sequence ID" value="NZ_UXHF01000017.1"/>
</dbReference>
<comment type="caution">
    <text evidence="2">The sequence shown here is derived from an EMBL/GenBank/DDBJ whole genome shotgun (WGS) entry which is preliminary data.</text>
</comment>
<accession>A0A7Z8Y2G3</accession>
<reference evidence="2 3" key="1">
    <citation type="submission" date="2018-11" db="EMBL/GenBank/DDBJ databases">
        <authorList>
            <person name="Peiro R."/>
            <person name="Begona"/>
            <person name="Cbmso G."/>
            <person name="Lopez M."/>
            <person name="Gonzalez S."/>
            <person name="Sacristan E."/>
            <person name="Castillo E."/>
        </authorList>
    </citation>
    <scope>NUCLEOTIDE SEQUENCE [LARGE SCALE GENOMIC DNA]</scope>
    <source>
        <strain evidence="2">Brev_genome</strain>
    </source>
</reference>
<gene>
    <name evidence="2" type="ORF">BREV_BREV_01198</name>
</gene>